<dbReference type="EMBL" id="ACHB01000096">
    <property type="protein sequence ID" value="EEI89994.1"/>
    <property type="molecule type" value="Genomic_DNA"/>
</dbReference>
<evidence type="ECO:0000313" key="2">
    <source>
        <dbReference type="EMBL" id="EEI89994.1"/>
    </source>
</evidence>
<evidence type="ECO:0000313" key="3">
    <source>
        <dbReference type="Proteomes" id="UP000006241"/>
    </source>
</evidence>
<keyword evidence="1" id="KW-0812">Transmembrane</keyword>
<sequence length="52" mass="6216">MSRSDFDLWLMTVWPIIGTILSLMVIYGVIRLIMWAIKSYVRKIIKETENNR</sequence>
<dbReference type="HOGENOM" id="CLU_3084844_0_0_10"/>
<dbReference type="Proteomes" id="UP000006241">
    <property type="component" value="Unassembled WGS sequence"/>
</dbReference>
<dbReference type="AlphaFoldDB" id="C2G476"/>
<keyword evidence="1" id="KW-1133">Transmembrane helix</keyword>
<organism evidence="2 3">
    <name type="scientific">Sphingobacterium spiritivorum ATCC 33300</name>
    <dbReference type="NCBI Taxonomy" id="525372"/>
    <lineage>
        <taxon>Bacteria</taxon>
        <taxon>Pseudomonadati</taxon>
        <taxon>Bacteroidota</taxon>
        <taxon>Sphingobacteriia</taxon>
        <taxon>Sphingobacteriales</taxon>
        <taxon>Sphingobacteriaceae</taxon>
        <taxon>Sphingobacterium</taxon>
    </lineage>
</organism>
<proteinExistence type="predicted"/>
<name>C2G476_SPHSI</name>
<evidence type="ECO:0000256" key="1">
    <source>
        <dbReference type="SAM" id="Phobius"/>
    </source>
</evidence>
<keyword evidence="1" id="KW-0472">Membrane</keyword>
<protein>
    <submittedName>
        <fullName evidence="2">Uncharacterized protein</fullName>
    </submittedName>
</protein>
<feature type="transmembrane region" description="Helical" evidence="1">
    <location>
        <begin position="12"/>
        <end position="37"/>
    </location>
</feature>
<accession>C2G476</accession>
<reference evidence="2 3" key="1">
    <citation type="submission" date="2009-01" db="EMBL/GenBank/DDBJ databases">
        <authorList>
            <person name="Qin X."/>
            <person name="Bachman B."/>
            <person name="Battles P."/>
            <person name="Bell A."/>
            <person name="Bess C."/>
            <person name="Bickham C."/>
            <person name="Chaboub L."/>
            <person name="Chen D."/>
            <person name="Coyle M."/>
            <person name="Deiros D.R."/>
            <person name="Dinh H."/>
            <person name="Forbes L."/>
            <person name="Fowler G."/>
            <person name="Francisco L."/>
            <person name="Fu Q."/>
            <person name="Gubbala S."/>
            <person name="Hale W."/>
            <person name="Han Y."/>
            <person name="Hemphill L."/>
            <person name="Highlander S.K."/>
            <person name="Hirani K."/>
            <person name="Hogues M."/>
            <person name="Jackson L."/>
            <person name="Jakkamsetti A."/>
            <person name="Javaid M."/>
            <person name="Jiang H."/>
            <person name="Korchina V."/>
            <person name="Kovar C."/>
            <person name="Lara F."/>
            <person name="Lee S."/>
            <person name="Mata R."/>
            <person name="Mathew T."/>
            <person name="Moen C."/>
            <person name="Morales K."/>
            <person name="Munidasa M."/>
            <person name="Nazareth L."/>
            <person name="Ngo R."/>
            <person name="Nguyen L."/>
            <person name="Okwuonu G."/>
            <person name="Ongeri F."/>
            <person name="Patil S."/>
            <person name="Petrosino J."/>
            <person name="Pham C."/>
            <person name="Pham P."/>
            <person name="Pu L.-L."/>
            <person name="Puazo M."/>
            <person name="Raj R."/>
            <person name="Reid J."/>
            <person name="Rouhana J."/>
            <person name="Saada N."/>
            <person name="Shang Y."/>
            <person name="Simmons D."/>
            <person name="Thornton R."/>
            <person name="Warren J."/>
            <person name="Weissenberger G."/>
            <person name="Zhang J."/>
            <person name="Zhang L."/>
            <person name="Zhou C."/>
            <person name="Zhu D."/>
            <person name="Muzny D."/>
            <person name="Worley K."/>
            <person name="Gibbs R."/>
        </authorList>
    </citation>
    <scope>NUCLEOTIDE SEQUENCE [LARGE SCALE GENOMIC DNA]</scope>
    <source>
        <strain evidence="2 3">ATCC 33300</strain>
    </source>
</reference>
<gene>
    <name evidence="2" type="ORF">HMPREF0765_4362</name>
</gene>
<comment type="caution">
    <text evidence="2">The sequence shown here is derived from an EMBL/GenBank/DDBJ whole genome shotgun (WGS) entry which is preliminary data.</text>
</comment>